<dbReference type="EMBL" id="JAGSYN010000270">
    <property type="protein sequence ID" value="KAG7661037.1"/>
    <property type="molecule type" value="Genomic_DNA"/>
</dbReference>
<keyword evidence="2" id="KW-1185">Reference proteome</keyword>
<dbReference type="AlphaFoldDB" id="A0A8J5UHS9"/>
<gene>
    <name evidence="1" type="ORF">J8A68_005409</name>
</gene>
<proteinExistence type="predicted"/>
<protein>
    <submittedName>
        <fullName evidence="1">Uncharacterized protein</fullName>
    </submittedName>
</protein>
<evidence type="ECO:0000313" key="1">
    <source>
        <dbReference type="EMBL" id="KAG7661037.1"/>
    </source>
</evidence>
<accession>A0A8J5UHS9</accession>
<reference evidence="1 2" key="1">
    <citation type="journal article" date="2021" name="DNA Res.">
        <title>Genome analysis of Candida subhashii reveals its hybrid nature and dual mitochondrial genome conformations.</title>
        <authorList>
            <person name="Mixao V."/>
            <person name="Hegedusova E."/>
            <person name="Saus E."/>
            <person name="Pryszcz L.P."/>
            <person name="Cillingova A."/>
            <person name="Nosek J."/>
            <person name="Gabaldon T."/>
        </authorList>
    </citation>
    <scope>NUCLEOTIDE SEQUENCE [LARGE SCALE GENOMIC DNA]</scope>
    <source>
        <strain evidence="1 2">CBS 10753</strain>
    </source>
</reference>
<organism evidence="1 2">
    <name type="scientific">[Candida] subhashii</name>
    <dbReference type="NCBI Taxonomy" id="561895"/>
    <lineage>
        <taxon>Eukaryota</taxon>
        <taxon>Fungi</taxon>
        <taxon>Dikarya</taxon>
        <taxon>Ascomycota</taxon>
        <taxon>Saccharomycotina</taxon>
        <taxon>Pichiomycetes</taxon>
        <taxon>Debaryomycetaceae</taxon>
        <taxon>Spathaspora</taxon>
    </lineage>
</organism>
<sequence length="261" mass="30180">MIWAPIIFIDTQIDQAFKGVPKFSDSKASEFKKGVDDAMSLIPVLVDYCDNCDEYESVNTKVPGLYLHPTDVKLNALHLQMSEAIRDHFLIMTPEVCERNLMGLISTIEKVKQELLDIGEVDHQDKISSQMEMDTKARLSYLLHQKWETELETLVHQAIHIVPIETEHFNLLGILEKNDLSPNQRRWITKLFPFHIEVKHIQGSSNWAANFLPRNSWNKKINIIVNTTRFSYNVDKTGFRPDYANDKDWSEIVMELTSHPG</sequence>
<dbReference type="RefSeq" id="XP_049261270.1">
    <property type="nucleotide sequence ID" value="XM_049409472.1"/>
</dbReference>
<comment type="caution">
    <text evidence="1">The sequence shown here is derived from an EMBL/GenBank/DDBJ whole genome shotgun (WGS) entry which is preliminary data.</text>
</comment>
<dbReference type="GeneID" id="73472209"/>
<name>A0A8J5UHS9_9ASCO</name>
<dbReference type="Proteomes" id="UP000694255">
    <property type="component" value="Unassembled WGS sequence"/>
</dbReference>
<evidence type="ECO:0000313" key="2">
    <source>
        <dbReference type="Proteomes" id="UP000694255"/>
    </source>
</evidence>